<proteinExistence type="predicted"/>
<feature type="region of interest" description="Disordered" evidence="1">
    <location>
        <begin position="1"/>
        <end position="21"/>
    </location>
</feature>
<feature type="transmembrane region" description="Helical" evidence="2">
    <location>
        <begin position="25"/>
        <end position="45"/>
    </location>
</feature>
<name>A0A175VEJ3_AEREN</name>
<sequence>MTKSIAIQTTQQTDRIGSDKSTRPGLVVAVAVIVEARFGIIVLPLKTQGRLNFGQFLFPHIAISAIAHLPGGCTIFSRQRQRGTKVIQLIVEYLCALPFPFQLHQRLEATGLVDKAAVTTLAATFGNQVIGLPQELANLVALLLILPNERFANTAAKGIVVVTGDAPTWQLDSDELMLTVVVITGDK</sequence>
<gene>
    <name evidence="3" type="ORF">LCR_01995</name>
</gene>
<evidence type="ECO:0000313" key="4">
    <source>
        <dbReference type="Proteomes" id="UP000078435"/>
    </source>
</evidence>
<dbReference type="EMBL" id="JMGO02000014">
    <property type="protein sequence ID" value="KXU78907.1"/>
    <property type="molecule type" value="Genomic_DNA"/>
</dbReference>
<evidence type="ECO:0000313" key="3">
    <source>
        <dbReference type="EMBL" id="KXU78907.1"/>
    </source>
</evidence>
<comment type="caution">
    <text evidence="3">The sequence shown here is derived from an EMBL/GenBank/DDBJ whole genome shotgun (WGS) entry which is preliminary data.</text>
</comment>
<evidence type="ECO:0000256" key="2">
    <source>
        <dbReference type="SAM" id="Phobius"/>
    </source>
</evidence>
<feature type="compositionally biased region" description="Polar residues" evidence="1">
    <location>
        <begin position="1"/>
        <end position="15"/>
    </location>
</feature>
<organism evidence="3 4">
    <name type="scientific">Aeromonas enteropelogenes</name>
    <name type="common">Aeromonas trota</name>
    <dbReference type="NCBI Taxonomy" id="29489"/>
    <lineage>
        <taxon>Bacteria</taxon>
        <taxon>Pseudomonadati</taxon>
        <taxon>Pseudomonadota</taxon>
        <taxon>Gammaproteobacteria</taxon>
        <taxon>Aeromonadales</taxon>
        <taxon>Aeromonadaceae</taxon>
        <taxon>Aeromonas</taxon>
    </lineage>
</organism>
<keyword evidence="2" id="KW-0812">Transmembrane</keyword>
<keyword evidence="2" id="KW-0472">Membrane</keyword>
<keyword evidence="2" id="KW-1133">Transmembrane helix</keyword>
<dbReference type="AlphaFoldDB" id="A0A175VEJ3"/>
<protein>
    <submittedName>
        <fullName evidence="3">Uncharacterized protein</fullName>
    </submittedName>
</protein>
<feature type="transmembrane region" description="Helical" evidence="2">
    <location>
        <begin position="57"/>
        <end position="76"/>
    </location>
</feature>
<dbReference type="Proteomes" id="UP000078435">
    <property type="component" value="Unassembled WGS sequence"/>
</dbReference>
<accession>A0A175VEJ3</accession>
<evidence type="ECO:0000256" key="1">
    <source>
        <dbReference type="SAM" id="MobiDB-lite"/>
    </source>
</evidence>
<reference evidence="3 4" key="1">
    <citation type="submission" date="2016-02" db="EMBL/GenBank/DDBJ databases">
        <title>Draft genome sequence of Aeromonas trota strain 1999lcr isolated from cerebrospinal fluid (CSF).</title>
        <authorList>
            <person name="Dallagassa C.B."/>
            <person name="Prediger K.C."/>
            <person name="Weiss V.A."/>
            <person name="Assis F.E."/>
            <person name="Baura V."/>
            <person name="Cruz L.M."/>
            <person name="Souza E.M."/>
            <person name="Pedrosa F.O."/>
            <person name="Fadel-Picheth C.M."/>
        </authorList>
    </citation>
    <scope>NUCLEOTIDE SEQUENCE [LARGE SCALE GENOMIC DNA]</scope>
    <source>
        <strain evidence="3 4">1999lcr</strain>
    </source>
</reference>